<dbReference type="Proteomes" id="UP000199594">
    <property type="component" value="Unassembled WGS sequence"/>
</dbReference>
<dbReference type="GO" id="GO:0015920">
    <property type="term" value="P:lipopolysaccharide transport"/>
    <property type="evidence" value="ECO:0007669"/>
    <property type="project" value="TreeGrafter"/>
</dbReference>
<dbReference type="Pfam" id="PF04390">
    <property type="entry name" value="LptE"/>
    <property type="match status" value="1"/>
</dbReference>
<dbReference type="PANTHER" id="PTHR38098:SF1">
    <property type="entry name" value="LPS-ASSEMBLY LIPOPROTEIN LPTE"/>
    <property type="match status" value="1"/>
</dbReference>
<comment type="subunit">
    <text evidence="6">Component of the lipopolysaccharide transport and assembly complex. Interacts with LptD.</text>
</comment>
<keyword evidence="4 6" id="KW-0998">Cell outer membrane</keyword>
<proteinExistence type="inferred from homology"/>
<gene>
    <name evidence="6" type="primary">lptE</name>
    <name evidence="7" type="ORF">SAMN04487956_12529</name>
</gene>
<keyword evidence="5 6" id="KW-0449">Lipoprotein</keyword>
<evidence type="ECO:0000256" key="2">
    <source>
        <dbReference type="ARBA" id="ARBA00023136"/>
    </source>
</evidence>
<dbReference type="InterPro" id="IPR007485">
    <property type="entry name" value="LPS_assembly_LptE"/>
</dbReference>
<evidence type="ECO:0000256" key="5">
    <source>
        <dbReference type="ARBA" id="ARBA00023288"/>
    </source>
</evidence>
<evidence type="ECO:0000256" key="6">
    <source>
        <dbReference type="HAMAP-Rule" id="MF_01186"/>
    </source>
</evidence>
<evidence type="ECO:0000256" key="4">
    <source>
        <dbReference type="ARBA" id="ARBA00023237"/>
    </source>
</evidence>
<comment type="function">
    <text evidence="6">Together with LptD, is involved in the assembly of lipopolysaccharide (LPS) at the surface of the outer membrane. Required for the proper assembly of LptD. Binds LPS and may serve as the LPS recognition site at the outer membrane.</text>
</comment>
<evidence type="ECO:0000256" key="1">
    <source>
        <dbReference type="ARBA" id="ARBA00022729"/>
    </source>
</evidence>
<evidence type="ECO:0000256" key="3">
    <source>
        <dbReference type="ARBA" id="ARBA00023139"/>
    </source>
</evidence>
<dbReference type="GO" id="GO:0043165">
    <property type="term" value="P:Gram-negative-bacterium-type cell outer membrane assembly"/>
    <property type="evidence" value="ECO:0007669"/>
    <property type="project" value="UniProtKB-UniRule"/>
</dbReference>
<dbReference type="Gene3D" id="3.30.160.150">
    <property type="entry name" value="Lipoprotein like domain"/>
    <property type="match status" value="1"/>
</dbReference>
<organism evidence="7 8">
    <name type="scientific">Halomonas saccharevitans</name>
    <dbReference type="NCBI Taxonomy" id="416872"/>
    <lineage>
        <taxon>Bacteria</taxon>
        <taxon>Pseudomonadati</taxon>
        <taxon>Pseudomonadota</taxon>
        <taxon>Gammaproteobacteria</taxon>
        <taxon>Oceanospirillales</taxon>
        <taxon>Halomonadaceae</taxon>
        <taxon>Halomonas</taxon>
    </lineage>
</organism>
<keyword evidence="1 6" id="KW-0732">Signal</keyword>
<accession>A0A1I7BDE0</accession>
<dbReference type="PANTHER" id="PTHR38098">
    <property type="entry name" value="LPS-ASSEMBLY LIPOPROTEIN LPTE"/>
    <property type="match status" value="1"/>
</dbReference>
<keyword evidence="3 6" id="KW-0564">Palmitate</keyword>
<protein>
    <recommendedName>
        <fullName evidence="6">LPS-assembly lipoprotein LptE</fullName>
    </recommendedName>
</protein>
<dbReference type="AlphaFoldDB" id="A0A1I7BDE0"/>
<evidence type="ECO:0000313" key="7">
    <source>
        <dbReference type="EMBL" id="SFT85216.1"/>
    </source>
</evidence>
<dbReference type="GO" id="GO:0009279">
    <property type="term" value="C:cell outer membrane"/>
    <property type="evidence" value="ECO:0007669"/>
    <property type="project" value="UniProtKB-SubCell"/>
</dbReference>
<comment type="similarity">
    <text evidence="6">Belongs to the LptE lipoprotein family.</text>
</comment>
<sequence length="163" mass="18338">MQRRHLLRLGLAAGATLALAGCGFRLRGYDQPLVSLDALALAGPETDLRRLVIRRLEGAGTRVHDGATRVLNLGSEAFRERRLGGLDSGPRELELTLEVPFSVQRRSDGAYLLDQQRLEVRERLTVNDDELLSQDAERETARERLRSEATRQLLDRLRALNDQ</sequence>
<dbReference type="PROSITE" id="PS51257">
    <property type="entry name" value="PROKAR_LIPOPROTEIN"/>
    <property type="match status" value="1"/>
</dbReference>
<dbReference type="HAMAP" id="MF_01186">
    <property type="entry name" value="LPS_assembly_LptE"/>
    <property type="match status" value="1"/>
</dbReference>
<evidence type="ECO:0000313" key="8">
    <source>
        <dbReference type="Proteomes" id="UP000199594"/>
    </source>
</evidence>
<dbReference type="RefSeq" id="WP_089850492.1">
    <property type="nucleotide sequence ID" value="NZ_FPAQ01000025.1"/>
</dbReference>
<dbReference type="GO" id="GO:0001530">
    <property type="term" value="F:lipopolysaccharide binding"/>
    <property type="evidence" value="ECO:0007669"/>
    <property type="project" value="TreeGrafter"/>
</dbReference>
<name>A0A1I7BDE0_9GAMM</name>
<dbReference type="OrthoDB" id="6182244at2"/>
<comment type="subcellular location">
    <subcellularLocation>
        <location evidence="6">Cell outer membrane</location>
        <topology evidence="6">Lipid-anchor</topology>
    </subcellularLocation>
</comment>
<keyword evidence="2 6" id="KW-0472">Membrane</keyword>
<dbReference type="GO" id="GO:1990351">
    <property type="term" value="C:transporter complex"/>
    <property type="evidence" value="ECO:0007669"/>
    <property type="project" value="TreeGrafter"/>
</dbReference>
<reference evidence="7 8" key="1">
    <citation type="submission" date="2016-10" db="EMBL/GenBank/DDBJ databases">
        <authorList>
            <person name="de Groot N.N."/>
        </authorList>
    </citation>
    <scope>NUCLEOTIDE SEQUENCE [LARGE SCALE GENOMIC DNA]</scope>
    <source>
        <strain evidence="7 8">CGMCC 1.6493</strain>
    </source>
</reference>
<dbReference type="EMBL" id="FPAQ01000025">
    <property type="protein sequence ID" value="SFT85216.1"/>
    <property type="molecule type" value="Genomic_DNA"/>
</dbReference>